<sequence length="438" mass="48257">MAESSSDSSELRNYLTELRKRTNSLSRIPKPAQSADSFIYESKAADGNISSNAVDSSVLVAGRSGRAAALLNKVAGLGIGQRQRRQSQAENKSGSPTSSPTLSNSKKEVSFSDRQTIPSKIPRSPQLVRRQNDSATISISPPRQKTGVESKSRSSQTKSPDVGRHQIRRSPSPYHKNCQHSFPSSSPEPQRTPSPRVKSARLRTGSTKNASSTVTESSASKNESKPDIEGLGEKDTSAKCSTAKLASDSTNKTSTTTKTSTETVSTKTVKHEKNAAEDYSDTFEKSTPKMKSTSSKYIRSKSLDTGQHKRTCSDGRTLPATGEGSFLRTLKKSKSTSLASSRSTTVPDWWFPAILPPQHFGGEHLEELQKLHAGVLDDLFRFQIGVIEKHQQRADSRYKAVREFVKKSHEYTNWRAYQSDPRVQFVKWHKATSHLKTP</sequence>
<feature type="compositionally biased region" description="Polar residues" evidence="1">
    <location>
        <begin position="86"/>
        <end position="104"/>
    </location>
</feature>
<dbReference type="AlphaFoldDB" id="A0A7M7MAA9"/>
<feature type="compositionally biased region" description="Polar residues" evidence="1">
    <location>
        <begin position="204"/>
        <end position="221"/>
    </location>
</feature>
<feature type="compositionally biased region" description="Polar residues" evidence="1">
    <location>
        <begin position="133"/>
        <end position="145"/>
    </location>
</feature>
<dbReference type="InParanoid" id="A0A7M7MAA9"/>
<name>A0A7M7MAA9_VARDE</name>
<evidence type="ECO:0000313" key="2">
    <source>
        <dbReference type="EnsemblMetazoa" id="XP_022647503"/>
    </source>
</evidence>
<dbReference type="OrthoDB" id="10492069at2759"/>
<dbReference type="Proteomes" id="UP000594260">
    <property type="component" value="Unplaced"/>
</dbReference>
<feature type="compositionally biased region" description="Low complexity" evidence="1">
    <location>
        <begin position="249"/>
        <end position="267"/>
    </location>
</feature>
<feature type="compositionally biased region" description="Basic and acidic residues" evidence="1">
    <location>
        <begin position="222"/>
        <end position="237"/>
    </location>
</feature>
<feature type="compositionally biased region" description="Polar residues" evidence="1">
    <location>
        <begin position="179"/>
        <end position="193"/>
    </location>
</feature>
<protein>
    <submittedName>
        <fullName evidence="2">Uncharacterized protein</fullName>
    </submittedName>
</protein>
<proteinExistence type="predicted"/>
<dbReference type="EnsemblMetazoa" id="XM_022791768">
    <property type="protein sequence ID" value="XP_022647503"/>
    <property type="gene ID" value="LOC111244543"/>
</dbReference>
<dbReference type="KEGG" id="vde:111244543"/>
<feature type="compositionally biased region" description="Basic and acidic residues" evidence="1">
    <location>
        <begin position="269"/>
        <end position="287"/>
    </location>
</feature>
<dbReference type="GeneID" id="111244543"/>
<evidence type="ECO:0000313" key="3">
    <source>
        <dbReference type="Proteomes" id="UP000594260"/>
    </source>
</evidence>
<reference evidence="2" key="1">
    <citation type="submission" date="2021-01" db="UniProtKB">
        <authorList>
            <consortium name="EnsemblMetazoa"/>
        </authorList>
    </citation>
    <scope>IDENTIFICATION</scope>
</reference>
<accession>A0A7M7MAA9</accession>
<dbReference type="RefSeq" id="XP_022647503.1">
    <property type="nucleotide sequence ID" value="XM_022791768.1"/>
</dbReference>
<evidence type="ECO:0000256" key="1">
    <source>
        <dbReference type="SAM" id="MobiDB-lite"/>
    </source>
</evidence>
<organism evidence="2 3">
    <name type="scientific">Varroa destructor</name>
    <name type="common">Honeybee mite</name>
    <dbReference type="NCBI Taxonomy" id="109461"/>
    <lineage>
        <taxon>Eukaryota</taxon>
        <taxon>Metazoa</taxon>
        <taxon>Ecdysozoa</taxon>
        <taxon>Arthropoda</taxon>
        <taxon>Chelicerata</taxon>
        <taxon>Arachnida</taxon>
        <taxon>Acari</taxon>
        <taxon>Parasitiformes</taxon>
        <taxon>Mesostigmata</taxon>
        <taxon>Gamasina</taxon>
        <taxon>Dermanyssoidea</taxon>
        <taxon>Varroidae</taxon>
        <taxon>Varroa</taxon>
    </lineage>
</organism>
<keyword evidence="3" id="KW-1185">Reference proteome</keyword>
<feature type="region of interest" description="Disordered" evidence="1">
    <location>
        <begin position="77"/>
        <end position="298"/>
    </location>
</feature>